<keyword evidence="1 6" id="KW-0813">Transport</keyword>
<organism evidence="8 9">
    <name type="scientific">Tamilnaduibacter salinus</name>
    <dbReference type="NCBI Taxonomy" id="1484056"/>
    <lineage>
        <taxon>Bacteria</taxon>
        <taxon>Pseudomonadati</taxon>
        <taxon>Pseudomonadota</taxon>
        <taxon>Gammaproteobacteria</taxon>
        <taxon>Pseudomonadales</taxon>
        <taxon>Marinobacteraceae</taxon>
        <taxon>Tamilnaduibacter</taxon>
    </lineage>
</organism>
<keyword evidence="6" id="KW-1133">Transmembrane helix</keyword>
<keyword evidence="3 6" id="KW-0285">Flavoprotein</keyword>
<keyword evidence="6" id="KW-1003">Cell membrane</keyword>
<dbReference type="Proteomes" id="UP000245887">
    <property type="component" value="Unassembled WGS sequence"/>
</dbReference>
<dbReference type="GO" id="GO:0010181">
    <property type="term" value="F:FMN binding"/>
    <property type="evidence" value="ECO:0007669"/>
    <property type="project" value="InterPro"/>
</dbReference>
<dbReference type="InterPro" id="IPR010209">
    <property type="entry name" value="Ion_transpt_RnfG/RsxG"/>
</dbReference>
<comment type="cofactor">
    <cofactor evidence="6">
        <name>FMN</name>
        <dbReference type="ChEBI" id="CHEBI:58210"/>
    </cofactor>
</comment>
<protein>
    <recommendedName>
        <fullName evidence="6">Ion-translocating oxidoreductase complex subunit G</fullName>
        <ecNumber evidence="6">7.-.-.-</ecNumber>
    </recommendedName>
    <alternativeName>
        <fullName evidence="6">Rnf electron transport complex subunit G</fullName>
    </alternativeName>
</protein>
<accession>A0A2U1CT75</accession>
<dbReference type="NCBIfam" id="TIGR01947">
    <property type="entry name" value="rnfG"/>
    <property type="match status" value="1"/>
</dbReference>
<dbReference type="PANTHER" id="PTHR36118:SF1">
    <property type="entry name" value="ION-TRANSLOCATING OXIDOREDUCTASE COMPLEX SUBUNIT G"/>
    <property type="match status" value="1"/>
</dbReference>
<dbReference type="OrthoDB" id="9784165at2"/>
<dbReference type="PIRSF" id="PIRSF006091">
    <property type="entry name" value="E_trnsport_RnfG"/>
    <property type="match status" value="1"/>
</dbReference>
<keyword evidence="6" id="KW-0472">Membrane</keyword>
<evidence type="ECO:0000259" key="7">
    <source>
        <dbReference type="SMART" id="SM00900"/>
    </source>
</evidence>
<keyword evidence="5 6" id="KW-0249">Electron transport</keyword>
<dbReference type="AlphaFoldDB" id="A0A2U1CT75"/>
<comment type="caution">
    <text evidence="8">The sequence shown here is derived from an EMBL/GenBank/DDBJ whole genome shotgun (WGS) entry which is preliminary data.</text>
</comment>
<dbReference type="PANTHER" id="PTHR36118">
    <property type="entry name" value="ION-TRANSLOCATING OXIDOREDUCTASE COMPLEX SUBUNIT G"/>
    <property type="match status" value="1"/>
</dbReference>
<evidence type="ECO:0000256" key="2">
    <source>
        <dbReference type="ARBA" id="ARBA00022553"/>
    </source>
</evidence>
<dbReference type="GO" id="GO:0022900">
    <property type="term" value="P:electron transport chain"/>
    <property type="evidence" value="ECO:0007669"/>
    <property type="project" value="UniProtKB-UniRule"/>
</dbReference>
<dbReference type="RefSeq" id="WP_116919903.1">
    <property type="nucleotide sequence ID" value="NZ_QEKQ01000012.1"/>
</dbReference>
<evidence type="ECO:0000256" key="1">
    <source>
        <dbReference type="ARBA" id="ARBA00022448"/>
    </source>
</evidence>
<comment type="function">
    <text evidence="6">Part of a membrane-bound complex that couples electron transfer with translocation of ions across the membrane.</text>
</comment>
<dbReference type="EMBL" id="QEKQ01000012">
    <property type="protein sequence ID" value="PVY69633.1"/>
    <property type="molecule type" value="Genomic_DNA"/>
</dbReference>
<dbReference type="NCBIfam" id="NF002519">
    <property type="entry name" value="PRK01908.1"/>
    <property type="match status" value="1"/>
</dbReference>
<feature type="domain" description="FMN-binding" evidence="7">
    <location>
        <begin position="104"/>
        <end position="196"/>
    </location>
</feature>
<keyword evidence="6" id="KW-1278">Translocase</keyword>
<keyword evidence="4 6" id="KW-0288">FMN</keyword>
<comment type="subunit">
    <text evidence="6">The complex is composed of six subunits: RnfA, RnfB, RnfC, RnfD, RnfE and RnfG.</text>
</comment>
<dbReference type="SMART" id="SM00900">
    <property type="entry name" value="FMN_bind"/>
    <property type="match status" value="1"/>
</dbReference>
<dbReference type="EC" id="7.-.-.-" evidence="6"/>
<keyword evidence="6" id="KW-0812">Transmembrane</keyword>
<evidence type="ECO:0000256" key="3">
    <source>
        <dbReference type="ARBA" id="ARBA00022630"/>
    </source>
</evidence>
<evidence type="ECO:0000256" key="6">
    <source>
        <dbReference type="HAMAP-Rule" id="MF_00479"/>
    </source>
</evidence>
<keyword evidence="2 6" id="KW-0597">Phosphoprotein</keyword>
<name>A0A2U1CT75_9GAMM</name>
<dbReference type="GO" id="GO:0005886">
    <property type="term" value="C:plasma membrane"/>
    <property type="evidence" value="ECO:0007669"/>
    <property type="project" value="UniProtKB-SubCell"/>
</dbReference>
<dbReference type="Pfam" id="PF04205">
    <property type="entry name" value="FMN_bind"/>
    <property type="match status" value="1"/>
</dbReference>
<dbReference type="GO" id="GO:0009055">
    <property type="term" value="F:electron transfer activity"/>
    <property type="evidence" value="ECO:0007669"/>
    <property type="project" value="InterPro"/>
</dbReference>
<comment type="similarity">
    <text evidence="6">Belongs to the RnfG family.</text>
</comment>
<evidence type="ECO:0000313" key="8">
    <source>
        <dbReference type="EMBL" id="PVY69633.1"/>
    </source>
</evidence>
<evidence type="ECO:0000256" key="5">
    <source>
        <dbReference type="ARBA" id="ARBA00022982"/>
    </source>
</evidence>
<keyword evidence="6" id="KW-0997">Cell inner membrane</keyword>
<feature type="modified residue" description="FMN phosphoryl threonine" evidence="6">
    <location>
        <position position="179"/>
    </location>
</feature>
<proteinExistence type="inferred from homology"/>
<comment type="subcellular location">
    <subcellularLocation>
        <location evidence="6">Cell inner membrane</location>
        <topology evidence="6">Single-pass membrane protein</topology>
    </subcellularLocation>
</comment>
<evidence type="ECO:0000256" key="4">
    <source>
        <dbReference type="ARBA" id="ARBA00022643"/>
    </source>
</evidence>
<dbReference type="HAMAP" id="MF_00479">
    <property type="entry name" value="RsxG_RnfG"/>
    <property type="match status" value="1"/>
</dbReference>
<gene>
    <name evidence="6" type="primary">rnfG</name>
    <name evidence="8" type="ORF">C8D92_11235</name>
</gene>
<evidence type="ECO:0000313" key="9">
    <source>
        <dbReference type="Proteomes" id="UP000245887"/>
    </source>
</evidence>
<reference evidence="8 9" key="1">
    <citation type="submission" date="2018-04" db="EMBL/GenBank/DDBJ databases">
        <title>Genomic Encyclopedia of Type Strains, Phase IV (KMG-IV): sequencing the most valuable type-strain genomes for metagenomic binning, comparative biology and taxonomic classification.</title>
        <authorList>
            <person name="Goeker M."/>
        </authorList>
    </citation>
    <scope>NUCLEOTIDE SEQUENCE [LARGE SCALE GENOMIC DNA]</scope>
    <source>
        <strain evidence="8 9">DSM 28688</strain>
    </source>
</reference>
<sequence length="216" mass="23257">MNPVVRAMTRNAVGLALFALITAGTIALTHGLTQDRIAKQEARAESRALFQIVPETQHTNDLLSDTLTLPATPALGLDQPATAHLVRREGRVTGLILPVIAPDGYSGDINLLVGIDRSGDVLGVRVTRHQETPGLGDKIETRKSDWVRDFAGKELGQPPAEEWTVAKDGGAFDQFTGATITPRAVVHAVREALVYFRSHRETLLAGNAPTPTEETD</sequence>
<dbReference type="InterPro" id="IPR007329">
    <property type="entry name" value="FMN-bd"/>
</dbReference>